<accession>A0A7S0WBJ1</accession>
<proteinExistence type="predicted"/>
<name>A0A7S0WBJ1_9CRYP</name>
<sequence length="193" mass="21223">MAEEEPPVEPPPQEASAEAPLPAETAPRDNLEATYEQEGVPFEQGPLTTMRSYRKGFVGAPPSSLAALATGKKYMSDPLTPLTPRPNRDKIRASTTGPPMATARSNHWVTQTSQGYLPVRLQNHRIPKTPIENKIGFPARPMPTTRLMDGSPAYLVDANGHLLKQFRKPGRHAFPDVPITGPASWSFRRMGYV</sequence>
<feature type="region of interest" description="Disordered" evidence="1">
    <location>
        <begin position="1"/>
        <end position="47"/>
    </location>
</feature>
<evidence type="ECO:0000256" key="1">
    <source>
        <dbReference type="SAM" id="MobiDB-lite"/>
    </source>
</evidence>
<feature type="region of interest" description="Disordered" evidence="1">
    <location>
        <begin position="76"/>
        <end position="103"/>
    </location>
</feature>
<gene>
    <name evidence="2" type="ORF">HTEP1355_LOCUS18813</name>
</gene>
<dbReference type="EMBL" id="HBFN01032508">
    <property type="protein sequence ID" value="CAD8805134.1"/>
    <property type="molecule type" value="Transcribed_RNA"/>
</dbReference>
<dbReference type="AlphaFoldDB" id="A0A7S0WBJ1"/>
<feature type="compositionally biased region" description="Low complexity" evidence="1">
    <location>
        <begin position="14"/>
        <end position="25"/>
    </location>
</feature>
<organism evidence="2">
    <name type="scientific">Hemiselmis tepida</name>
    <dbReference type="NCBI Taxonomy" id="464990"/>
    <lineage>
        <taxon>Eukaryota</taxon>
        <taxon>Cryptophyceae</taxon>
        <taxon>Cryptomonadales</taxon>
        <taxon>Hemiselmidaceae</taxon>
        <taxon>Hemiselmis</taxon>
    </lineage>
</organism>
<reference evidence="2" key="1">
    <citation type="submission" date="2021-01" db="EMBL/GenBank/DDBJ databases">
        <authorList>
            <person name="Corre E."/>
            <person name="Pelletier E."/>
            <person name="Niang G."/>
            <person name="Scheremetjew M."/>
            <person name="Finn R."/>
            <person name="Kale V."/>
            <person name="Holt S."/>
            <person name="Cochrane G."/>
            <person name="Meng A."/>
            <person name="Brown T."/>
            <person name="Cohen L."/>
        </authorList>
    </citation>
    <scope>NUCLEOTIDE SEQUENCE</scope>
    <source>
        <strain evidence="2">CCMP443</strain>
    </source>
</reference>
<protein>
    <submittedName>
        <fullName evidence="2">Uncharacterized protein</fullName>
    </submittedName>
</protein>
<feature type="compositionally biased region" description="Polar residues" evidence="1">
    <location>
        <begin position="93"/>
        <end position="103"/>
    </location>
</feature>
<evidence type="ECO:0000313" key="2">
    <source>
        <dbReference type="EMBL" id="CAD8805134.1"/>
    </source>
</evidence>